<reference evidence="8" key="2">
    <citation type="submission" date="2024-10" db="UniProtKB">
        <authorList>
            <consortium name="EnsemblProtists"/>
        </authorList>
    </citation>
    <scope>IDENTIFICATION</scope>
</reference>
<accession>A0A0D3I550</accession>
<evidence type="ECO:0000256" key="4">
    <source>
        <dbReference type="ARBA" id="ARBA00046231"/>
    </source>
</evidence>
<comment type="catalytic activity">
    <reaction evidence="6">
        <text>[protein]-peptidylproline (omega=180) = [protein]-peptidylproline (omega=0)</text>
        <dbReference type="Rhea" id="RHEA:16237"/>
        <dbReference type="Rhea" id="RHEA-COMP:10747"/>
        <dbReference type="Rhea" id="RHEA-COMP:10748"/>
        <dbReference type="ChEBI" id="CHEBI:83833"/>
        <dbReference type="ChEBI" id="CHEBI:83834"/>
        <dbReference type="EC" id="5.2.1.8"/>
    </reaction>
</comment>
<dbReference type="EnsemblProtists" id="EOD40300">
    <property type="protein sequence ID" value="EOD40300"/>
    <property type="gene ID" value="EMIHUDRAFT_251183"/>
</dbReference>
<evidence type="ECO:0000256" key="3">
    <source>
        <dbReference type="ARBA" id="ARBA00022490"/>
    </source>
</evidence>
<dbReference type="GO" id="GO:0005737">
    <property type="term" value="C:cytoplasm"/>
    <property type="evidence" value="ECO:0007669"/>
    <property type="project" value="UniProtKB-SubCell"/>
</dbReference>
<feature type="signal peptide" evidence="6">
    <location>
        <begin position="1"/>
        <end position="16"/>
    </location>
</feature>
<dbReference type="SUPFAM" id="SSF54534">
    <property type="entry name" value="FKBP-like"/>
    <property type="match status" value="1"/>
</dbReference>
<dbReference type="EC" id="5.2.1.8" evidence="6"/>
<keyword evidence="6" id="KW-0732">Signal</keyword>
<evidence type="ECO:0000313" key="8">
    <source>
        <dbReference type="EnsemblProtists" id="EOD06385"/>
    </source>
</evidence>
<dbReference type="GO" id="GO:0003755">
    <property type="term" value="F:peptidyl-prolyl cis-trans isomerase activity"/>
    <property type="evidence" value="ECO:0007669"/>
    <property type="project" value="UniProtKB-UniRule"/>
</dbReference>
<keyword evidence="3" id="KW-0963">Cytoplasm</keyword>
<dbReference type="GeneID" id="17285569"/>
<dbReference type="AlphaFoldDB" id="A0A0D3I550"/>
<dbReference type="KEGG" id="ehx:EMIHUDRAFT_219266"/>
<evidence type="ECO:0000313" key="9">
    <source>
        <dbReference type="Proteomes" id="UP000013827"/>
    </source>
</evidence>
<dbReference type="KEGG" id="ehx:EMIHUDRAFT_251183"/>
<keyword evidence="5 6" id="KW-0697">Rotamase</keyword>
<feature type="domain" description="PpiC" evidence="7">
    <location>
        <begin position="61"/>
        <end position="166"/>
    </location>
</feature>
<keyword evidence="5 6" id="KW-0413">Isomerase</keyword>
<dbReference type="Gene3D" id="3.10.50.40">
    <property type="match status" value="1"/>
</dbReference>
<evidence type="ECO:0000256" key="6">
    <source>
        <dbReference type="RuleBase" id="RU363014"/>
    </source>
</evidence>
<protein>
    <recommendedName>
        <fullName evidence="6">Peptidyl-prolyl cis-trans isomerase</fullName>
        <ecNumber evidence="6">5.2.1.8</ecNumber>
    </recommendedName>
</protein>
<evidence type="ECO:0000259" key="7">
    <source>
        <dbReference type="PROSITE" id="PS50198"/>
    </source>
</evidence>
<dbReference type="Pfam" id="PF13616">
    <property type="entry name" value="Rotamase_3"/>
    <property type="match status" value="1"/>
</dbReference>
<name>A0A0D3I550_EMIH1</name>
<dbReference type="Proteomes" id="UP000013827">
    <property type="component" value="Unassembled WGS sequence"/>
</dbReference>
<dbReference type="EnsemblProtists" id="EOD06385">
    <property type="protein sequence ID" value="EOD06385"/>
    <property type="gene ID" value="EMIHUDRAFT_219266"/>
</dbReference>
<proteinExistence type="inferred from homology"/>
<comment type="function">
    <text evidence="4">PPIases accelerate the folding of proteins. It prefers amino acid residues with hydrophobic side chains like leucine and phenylalanine in the P1 position of the peptides substrates.</text>
</comment>
<organism evidence="8 9">
    <name type="scientific">Emiliania huxleyi (strain CCMP1516)</name>
    <dbReference type="NCBI Taxonomy" id="280463"/>
    <lineage>
        <taxon>Eukaryota</taxon>
        <taxon>Haptista</taxon>
        <taxon>Haptophyta</taxon>
        <taxon>Prymnesiophyceae</taxon>
        <taxon>Isochrysidales</taxon>
        <taxon>Noelaerhabdaceae</taxon>
        <taxon>Emiliania</taxon>
    </lineage>
</organism>
<feature type="chain" id="PRO_5044032974" description="Peptidyl-prolyl cis-trans isomerase" evidence="6">
    <location>
        <begin position="17"/>
        <end position="170"/>
    </location>
</feature>
<dbReference type="GeneID" id="17252563"/>
<dbReference type="STRING" id="2903.R1FMM3"/>
<dbReference type="RefSeq" id="XP_005758814.1">
    <property type="nucleotide sequence ID" value="XM_005758757.1"/>
</dbReference>
<evidence type="ECO:0000256" key="2">
    <source>
        <dbReference type="ARBA" id="ARBA00007656"/>
    </source>
</evidence>
<comment type="similarity">
    <text evidence="2">Belongs to the PpiC/parvulin rotamase family.</text>
</comment>
<comment type="subcellular location">
    <subcellularLocation>
        <location evidence="1">Cytoplasm</location>
    </subcellularLocation>
</comment>
<sequence length="170" mass="17865">MHLVCLALAFSPPILPVTVAPRCAAPRAGLLDNIVVGLSDGVSGAFGGKAMGKVMGYSKDDRIARASHILLSFDAYPEGSSPDSEAMANGLKAKIEGGDFTFEFAAEKFSACQSAERGGDLGEFKRGAMVPAFDEAVFKVVEDEPLGTILGPVKTQFGHHLIKVVQRGEP</sequence>
<dbReference type="InterPro" id="IPR023058">
    <property type="entry name" value="PPIase_PpiC_CS"/>
</dbReference>
<evidence type="ECO:0000256" key="5">
    <source>
        <dbReference type="PROSITE-ProRule" id="PRU00278"/>
    </source>
</evidence>
<dbReference type="PANTHER" id="PTHR43629">
    <property type="entry name" value="PEPTIDYL-PROLYL CIS-TRANS ISOMERASE"/>
    <property type="match status" value="1"/>
</dbReference>
<dbReference type="InterPro" id="IPR046357">
    <property type="entry name" value="PPIase_dom_sf"/>
</dbReference>
<reference evidence="9" key="1">
    <citation type="journal article" date="2013" name="Nature">
        <title>Pan genome of the phytoplankton Emiliania underpins its global distribution.</title>
        <authorList>
            <person name="Read B.A."/>
            <person name="Kegel J."/>
            <person name="Klute M.J."/>
            <person name="Kuo A."/>
            <person name="Lefebvre S.C."/>
            <person name="Maumus F."/>
            <person name="Mayer C."/>
            <person name="Miller J."/>
            <person name="Monier A."/>
            <person name="Salamov A."/>
            <person name="Young J."/>
            <person name="Aguilar M."/>
            <person name="Claverie J.M."/>
            <person name="Frickenhaus S."/>
            <person name="Gonzalez K."/>
            <person name="Herman E.K."/>
            <person name="Lin Y.C."/>
            <person name="Napier J."/>
            <person name="Ogata H."/>
            <person name="Sarno A.F."/>
            <person name="Shmutz J."/>
            <person name="Schroeder D."/>
            <person name="de Vargas C."/>
            <person name="Verret F."/>
            <person name="von Dassow P."/>
            <person name="Valentin K."/>
            <person name="Van de Peer Y."/>
            <person name="Wheeler G."/>
            <person name="Dacks J.B."/>
            <person name="Delwiche C.F."/>
            <person name="Dyhrman S.T."/>
            <person name="Glockner G."/>
            <person name="John U."/>
            <person name="Richards T."/>
            <person name="Worden A.Z."/>
            <person name="Zhang X."/>
            <person name="Grigoriev I.V."/>
            <person name="Allen A.E."/>
            <person name="Bidle K."/>
            <person name="Borodovsky M."/>
            <person name="Bowler C."/>
            <person name="Brownlee C."/>
            <person name="Cock J.M."/>
            <person name="Elias M."/>
            <person name="Gladyshev V.N."/>
            <person name="Groth M."/>
            <person name="Guda C."/>
            <person name="Hadaegh A."/>
            <person name="Iglesias-Rodriguez M.D."/>
            <person name="Jenkins J."/>
            <person name="Jones B.M."/>
            <person name="Lawson T."/>
            <person name="Leese F."/>
            <person name="Lindquist E."/>
            <person name="Lobanov A."/>
            <person name="Lomsadze A."/>
            <person name="Malik S.B."/>
            <person name="Marsh M.E."/>
            <person name="Mackinder L."/>
            <person name="Mock T."/>
            <person name="Mueller-Roeber B."/>
            <person name="Pagarete A."/>
            <person name="Parker M."/>
            <person name="Probert I."/>
            <person name="Quesneville H."/>
            <person name="Raines C."/>
            <person name="Rensing S.A."/>
            <person name="Riano-Pachon D.M."/>
            <person name="Richier S."/>
            <person name="Rokitta S."/>
            <person name="Shiraiwa Y."/>
            <person name="Soanes D.M."/>
            <person name="van der Giezen M."/>
            <person name="Wahlund T.M."/>
            <person name="Williams B."/>
            <person name="Wilson W."/>
            <person name="Wolfe G."/>
            <person name="Wurch L.L."/>
        </authorList>
    </citation>
    <scope>NUCLEOTIDE SEQUENCE</scope>
</reference>
<dbReference type="PROSITE" id="PS01096">
    <property type="entry name" value="PPIC_PPIASE_1"/>
    <property type="match status" value="1"/>
</dbReference>
<dbReference type="InterPro" id="IPR000297">
    <property type="entry name" value="PPIase_PpiC"/>
</dbReference>
<keyword evidence="9" id="KW-1185">Reference proteome</keyword>
<dbReference type="PANTHER" id="PTHR43629:SF2">
    <property type="entry name" value="RHODANESE-LIKE_PPIC DOMAIN-CONTAINING PROTEIN 12, CHLOROPLASTIC"/>
    <property type="match status" value="1"/>
</dbReference>
<dbReference type="HOGENOM" id="CLU_090028_6_0_1"/>
<dbReference type="InterPro" id="IPR052204">
    <property type="entry name" value="PpiC/parvulin_rotamase"/>
</dbReference>
<dbReference type="PaxDb" id="2903-EOD06385"/>
<evidence type="ECO:0000256" key="1">
    <source>
        <dbReference type="ARBA" id="ARBA00004496"/>
    </source>
</evidence>
<dbReference type="RefSeq" id="XP_005792729.1">
    <property type="nucleotide sequence ID" value="XM_005792672.1"/>
</dbReference>
<dbReference type="PROSITE" id="PS50198">
    <property type="entry name" value="PPIC_PPIASE_2"/>
    <property type="match status" value="1"/>
</dbReference>